<organism evidence="1 2">
    <name type="scientific">Sporofaciens musculi</name>
    <dbReference type="NCBI Taxonomy" id="2681861"/>
    <lineage>
        <taxon>Bacteria</taxon>
        <taxon>Bacillati</taxon>
        <taxon>Bacillota</taxon>
        <taxon>Clostridia</taxon>
        <taxon>Lachnospirales</taxon>
        <taxon>Lachnospiraceae</taxon>
        <taxon>Sporofaciens</taxon>
    </lineage>
</organism>
<dbReference type="RefSeq" id="WP_159751368.1">
    <property type="nucleotide sequence ID" value="NZ_WUQX01000001.1"/>
</dbReference>
<dbReference type="EMBL" id="WUQX01000001">
    <property type="protein sequence ID" value="MXP76210.1"/>
    <property type="molecule type" value="Genomic_DNA"/>
</dbReference>
<evidence type="ECO:0000313" key="1">
    <source>
        <dbReference type="EMBL" id="MXP76210.1"/>
    </source>
</evidence>
<dbReference type="AlphaFoldDB" id="A0A7X3SJB7"/>
<comment type="caution">
    <text evidence="1">The sequence shown here is derived from an EMBL/GenBank/DDBJ whole genome shotgun (WGS) entry which is preliminary data.</text>
</comment>
<accession>A0A7X3SJB7</accession>
<reference evidence="1 2" key="1">
    <citation type="submission" date="2019-12" db="EMBL/GenBank/DDBJ databases">
        <title>Sporaefaciens musculi gen. nov., sp. nov., a novel bacterium isolated from the caecum of an obese mouse.</title>
        <authorList>
            <person name="Rasmussen T.S."/>
            <person name="Streidl T."/>
            <person name="Hitch T.C.A."/>
            <person name="Wortmann E."/>
            <person name="Deptula P."/>
            <person name="Hansen M."/>
            <person name="Nielsen D.S."/>
            <person name="Clavel T."/>
            <person name="Vogensen F.K."/>
        </authorList>
    </citation>
    <scope>NUCLEOTIDE SEQUENCE [LARGE SCALE GENOMIC DNA]</scope>
    <source>
        <strain evidence="1 2">WCA-9-b2</strain>
    </source>
</reference>
<proteinExistence type="predicted"/>
<sequence>MYYEGDLPEHYKIDTIFKNGSNIEKGIQRIWFHDKLPFYKVISLSNWYKEEFDTIIIEVLQSKKDIIAFIKSHYPRSRIILWYWNTVKSTQVYPDDPICRGCELWSFDKKDCNKYGIKYNTQFYNKNIKLPMEKETTDIFFLGADKGRGKQLESFKKELEEKGFSCFFHVTENGRTAQTQLDYKKSIAYESALKYLAKSRAILDVGIQGQQGLTLRVLEALFFSKKLITTNKDIKNYDFYLPSNIFILNDNMECIPQFMDIPYEPVNKEIIEYYEFSNWIRRFEN</sequence>
<name>A0A7X3SJB7_9FIRM</name>
<gene>
    <name evidence="1" type="ORF">GN277_12645</name>
</gene>
<evidence type="ECO:0000313" key="2">
    <source>
        <dbReference type="Proteomes" id="UP000460412"/>
    </source>
</evidence>
<dbReference type="Proteomes" id="UP000460412">
    <property type="component" value="Unassembled WGS sequence"/>
</dbReference>
<protein>
    <submittedName>
        <fullName evidence="1">Uncharacterized protein</fullName>
    </submittedName>
</protein>
<keyword evidence="2" id="KW-1185">Reference proteome</keyword>